<dbReference type="InterPro" id="IPR013083">
    <property type="entry name" value="Znf_RING/FYVE/PHD"/>
</dbReference>
<dbReference type="InterPro" id="IPR047153">
    <property type="entry name" value="TRIM45/56/19-like"/>
</dbReference>
<dbReference type="GO" id="GO:0008270">
    <property type="term" value="F:zinc ion binding"/>
    <property type="evidence" value="ECO:0007669"/>
    <property type="project" value="UniProtKB-KW"/>
</dbReference>
<dbReference type="EMBL" id="CAJNOR010007323">
    <property type="protein sequence ID" value="CAF1615131.1"/>
    <property type="molecule type" value="Genomic_DNA"/>
</dbReference>
<evidence type="ECO:0000256" key="2">
    <source>
        <dbReference type="ARBA" id="ARBA00022771"/>
    </source>
</evidence>
<feature type="domain" description="RING-type" evidence="6">
    <location>
        <begin position="161"/>
        <end position="203"/>
    </location>
</feature>
<dbReference type="Proteomes" id="UP000663828">
    <property type="component" value="Unassembled WGS sequence"/>
</dbReference>
<evidence type="ECO:0000313" key="7">
    <source>
        <dbReference type="EMBL" id="CAF1615131.1"/>
    </source>
</evidence>
<reference evidence="7" key="1">
    <citation type="submission" date="2021-02" db="EMBL/GenBank/DDBJ databases">
        <authorList>
            <person name="Nowell W R."/>
        </authorList>
    </citation>
    <scope>NUCLEOTIDE SEQUENCE</scope>
</reference>
<name>A0A816BX33_ADIRI</name>
<comment type="caution">
    <text evidence="7">The sequence shown here is derived from an EMBL/GenBank/DDBJ whole genome shotgun (WGS) entry which is preliminary data.</text>
</comment>
<protein>
    <recommendedName>
        <fullName evidence="6">RING-type domain-containing protein</fullName>
    </recommendedName>
</protein>
<dbReference type="Pfam" id="PF14634">
    <property type="entry name" value="zf-RING_5"/>
    <property type="match status" value="1"/>
</dbReference>
<sequence length="288" mass="31657">MFDIDNDLWNSPFFGLFPPTSDASSNTLLATCLSHDSSGSSSNGSSTTFSFTDSAYASSSSPPPPLQHQQTNNSTSQSISIMRSLQSQQHSAQQQQQKMQQMLGQPSTHASLLTGLTTSSPSSSLSSVHSITNVDNPCSSSSPFFHKQIQHQDCHYNHWDCPHCQEPYKQTRPKVLQCFHTLCETCVEKLSDNNDASICCPSCGVTTMLNEILPDYTAQNHPESLSNDYMLPFGENATKSCTACKSAESIAIAKCFQCSSFLCHQCVCAHQIMNCFEGHRVSYNHLKE</sequence>
<organism evidence="7 8">
    <name type="scientific">Adineta ricciae</name>
    <name type="common">Rotifer</name>
    <dbReference type="NCBI Taxonomy" id="249248"/>
    <lineage>
        <taxon>Eukaryota</taxon>
        <taxon>Metazoa</taxon>
        <taxon>Spiralia</taxon>
        <taxon>Gnathifera</taxon>
        <taxon>Rotifera</taxon>
        <taxon>Eurotatoria</taxon>
        <taxon>Bdelloidea</taxon>
        <taxon>Adinetida</taxon>
        <taxon>Adinetidae</taxon>
        <taxon>Adineta</taxon>
    </lineage>
</organism>
<accession>A0A816BX33</accession>
<evidence type="ECO:0000259" key="6">
    <source>
        <dbReference type="PROSITE" id="PS50089"/>
    </source>
</evidence>
<evidence type="ECO:0000256" key="4">
    <source>
        <dbReference type="PROSITE-ProRule" id="PRU00175"/>
    </source>
</evidence>
<feature type="region of interest" description="Disordered" evidence="5">
    <location>
        <begin position="53"/>
        <end position="106"/>
    </location>
</feature>
<keyword evidence="1" id="KW-0479">Metal-binding</keyword>
<dbReference type="Gene3D" id="3.30.40.10">
    <property type="entry name" value="Zinc/RING finger domain, C3HC4 (zinc finger)"/>
    <property type="match status" value="1"/>
</dbReference>
<evidence type="ECO:0000313" key="8">
    <source>
        <dbReference type="Proteomes" id="UP000663828"/>
    </source>
</evidence>
<keyword evidence="2 4" id="KW-0863">Zinc-finger</keyword>
<gene>
    <name evidence="7" type="ORF">XAT740_LOCUS49449</name>
</gene>
<dbReference type="GO" id="GO:0061630">
    <property type="term" value="F:ubiquitin protein ligase activity"/>
    <property type="evidence" value="ECO:0007669"/>
    <property type="project" value="TreeGrafter"/>
</dbReference>
<proteinExistence type="predicted"/>
<dbReference type="SUPFAM" id="SSF57850">
    <property type="entry name" value="RING/U-box"/>
    <property type="match status" value="1"/>
</dbReference>
<dbReference type="PROSITE" id="PS50089">
    <property type="entry name" value="ZF_RING_2"/>
    <property type="match status" value="1"/>
</dbReference>
<dbReference type="PROSITE" id="PS00518">
    <property type="entry name" value="ZF_RING_1"/>
    <property type="match status" value="1"/>
</dbReference>
<dbReference type="InterPro" id="IPR017907">
    <property type="entry name" value="Znf_RING_CS"/>
</dbReference>
<dbReference type="AlphaFoldDB" id="A0A816BX33"/>
<dbReference type="PANTHER" id="PTHR25462">
    <property type="entry name" value="BONUS, ISOFORM C-RELATED"/>
    <property type="match status" value="1"/>
</dbReference>
<dbReference type="InterPro" id="IPR001841">
    <property type="entry name" value="Znf_RING"/>
</dbReference>
<dbReference type="PANTHER" id="PTHR25462:SF296">
    <property type="entry name" value="MEIOTIC P26, ISOFORM F"/>
    <property type="match status" value="1"/>
</dbReference>
<keyword evidence="3" id="KW-0862">Zinc</keyword>
<evidence type="ECO:0000256" key="1">
    <source>
        <dbReference type="ARBA" id="ARBA00022723"/>
    </source>
</evidence>
<dbReference type="SMART" id="SM00184">
    <property type="entry name" value="RING"/>
    <property type="match status" value="1"/>
</dbReference>
<feature type="compositionally biased region" description="Low complexity" evidence="5">
    <location>
        <begin position="67"/>
        <end position="106"/>
    </location>
</feature>
<evidence type="ECO:0000256" key="3">
    <source>
        <dbReference type="ARBA" id="ARBA00022833"/>
    </source>
</evidence>
<keyword evidence="8" id="KW-1185">Reference proteome</keyword>
<evidence type="ECO:0000256" key="5">
    <source>
        <dbReference type="SAM" id="MobiDB-lite"/>
    </source>
</evidence>